<dbReference type="Gene3D" id="3.40.50.300">
    <property type="entry name" value="P-loop containing nucleotide triphosphate hydrolases"/>
    <property type="match status" value="1"/>
</dbReference>
<evidence type="ECO:0000259" key="6">
    <source>
        <dbReference type="PROSITE" id="PS50893"/>
    </source>
</evidence>
<dbReference type="PROSITE" id="PS00211">
    <property type="entry name" value="ABC_TRANSPORTER_1"/>
    <property type="match status" value="1"/>
</dbReference>
<feature type="domain" description="ABC transporter" evidence="6">
    <location>
        <begin position="2"/>
        <end position="232"/>
    </location>
</feature>
<gene>
    <name evidence="7" type="ORF">LNAT_P0217</name>
</gene>
<dbReference type="EMBL" id="BDME01000001">
    <property type="protein sequence ID" value="GAX86922.1"/>
    <property type="molecule type" value="Genomic_DNA"/>
</dbReference>
<dbReference type="Proteomes" id="UP000217944">
    <property type="component" value="Unassembled WGS sequence"/>
</dbReference>
<organism evidence="7 8">
    <name type="scientific">Lebetimonas natsushimae</name>
    <dbReference type="NCBI Taxonomy" id="1936991"/>
    <lineage>
        <taxon>Bacteria</taxon>
        <taxon>Pseudomonadati</taxon>
        <taxon>Campylobacterota</taxon>
        <taxon>Epsilonproteobacteria</taxon>
        <taxon>Nautiliales</taxon>
        <taxon>Nautiliaceae</taxon>
        <taxon>Lebetimonas</taxon>
    </lineage>
</organism>
<dbReference type="InterPro" id="IPR052156">
    <property type="entry name" value="BCAA_Transport_ATP-bd_LivF"/>
</dbReference>
<dbReference type="PANTHER" id="PTHR43820:SF4">
    <property type="entry name" value="HIGH-AFFINITY BRANCHED-CHAIN AMINO ACID TRANSPORT ATP-BINDING PROTEIN LIVF"/>
    <property type="match status" value="1"/>
</dbReference>
<evidence type="ECO:0000256" key="5">
    <source>
        <dbReference type="ARBA" id="ARBA00022970"/>
    </source>
</evidence>
<keyword evidence="8" id="KW-1185">Reference proteome</keyword>
<evidence type="ECO:0000313" key="8">
    <source>
        <dbReference type="Proteomes" id="UP000217944"/>
    </source>
</evidence>
<dbReference type="PANTHER" id="PTHR43820">
    <property type="entry name" value="HIGH-AFFINITY BRANCHED-CHAIN AMINO ACID TRANSPORT ATP-BINDING PROTEIN LIVF"/>
    <property type="match status" value="1"/>
</dbReference>
<comment type="caution">
    <text evidence="7">The sequence shown here is derived from an EMBL/GenBank/DDBJ whole genome shotgun (WGS) entry which is preliminary data.</text>
</comment>
<dbReference type="SUPFAM" id="SSF52540">
    <property type="entry name" value="P-loop containing nucleoside triphosphate hydrolases"/>
    <property type="match status" value="1"/>
</dbReference>
<evidence type="ECO:0000256" key="3">
    <source>
        <dbReference type="ARBA" id="ARBA00022741"/>
    </source>
</evidence>
<keyword evidence="5" id="KW-0029">Amino-acid transport</keyword>
<dbReference type="Pfam" id="PF00005">
    <property type="entry name" value="ABC_tran"/>
    <property type="match status" value="1"/>
</dbReference>
<dbReference type="OrthoDB" id="9805130at2"/>
<proteinExistence type="inferred from homology"/>
<dbReference type="InterPro" id="IPR027417">
    <property type="entry name" value="P-loop_NTPase"/>
</dbReference>
<evidence type="ECO:0000313" key="7">
    <source>
        <dbReference type="EMBL" id="GAX86922.1"/>
    </source>
</evidence>
<dbReference type="GO" id="GO:0005524">
    <property type="term" value="F:ATP binding"/>
    <property type="evidence" value="ECO:0007669"/>
    <property type="project" value="UniProtKB-KW"/>
</dbReference>
<dbReference type="InterPro" id="IPR017871">
    <property type="entry name" value="ABC_transporter-like_CS"/>
</dbReference>
<reference evidence="7 8" key="1">
    <citation type="journal article" date="2017" name="Syst. Appl. Microbiol.">
        <title>Lebetimonas natsushimae sp. nov., a novel strictly anaerobic, moderately thermophilic chemoautotroph isolated from a deep-sea hydrothermal vent polychaete nest in the Mid-Okinawa Trough.</title>
        <authorList>
            <person name="Nagata R."/>
            <person name="Takaki Y."/>
            <person name="Tame A."/>
            <person name="Nunoura T."/>
            <person name="Muto H."/>
            <person name="Mino S."/>
            <person name="Sawayama S."/>
            <person name="Takai K."/>
            <person name="Nakagawa S."/>
        </authorList>
    </citation>
    <scope>NUCLEOTIDE SEQUENCE [LARGE SCALE GENOMIC DNA]</scope>
    <source>
        <strain evidence="7 8">HS1857</strain>
    </source>
</reference>
<evidence type="ECO:0000256" key="4">
    <source>
        <dbReference type="ARBA" id="ARBA00022840"/>
    </source>
</evidence>
<protein>
    <submittedName>
        <fullName evidence="7">Branched-chain amino acid transport system ATP-binding protein</fullName>
    </submittedName>
</protein>
<keyword evidence="3" id="KW-0547">Nucleotide-binding</keyword>
<dbReference type="InterPro" id="IPR003593">
    <property type="entry name" value="AAA+_ATPase"/>
</dbReference>
<dbReference type="GO" id="GO:0016887">
    <property type="term" value="F:ATP hydrolysis activity"/>
    <property type="evidence" value="ECO:0007669"/>
    <property type="project" value="InterPro"/>
</dbReference>
<accession>A0A292Y819</accession>
<dbReference type="SMART" id="SM00382">
    <property type="entry name" value="AAA"/>
    <property type="match status" value="1"/>
</dbReference>
<comment type="similarity">
    <text evidence="1">Belongs to the ABC transporter superfamily.</text>
</comment>
<evidence type="ECO:0000256" key="2">
    <source>
        <dbReference type="ARBA" id="ARBA00022448"/>
    </source>
</evidence>
<dbReference type="GO" id="GO:0015658">
    <property type="term" value="F:branched-chain amino acid transmembrane transporter activity"/>
    <property type="evidence" value="ECO:0007669"/>
    <property type="project" value="TreeGrafter"/>
</dbReference>
<name>A0A292Y819_9BACT</name>
<dbReference type="GO" id="GO:0015807">
    <property type="term" value="P:L-amino acid transport"/>
    <property type="evidence" value="ECO:0007669"/>
    <property type="project" value="TreeGrafter"/>
</dbReference>
<dbReference type="PROSITE" id="PS50893">
    <property type="entry name" value="ABC_TRANSPORTER_2"/>
    <property type="match status" value="1"/>
</dbReference>
<keyword evidence="4 7" id="KW-0067">ATP-binding</keyword>
<sequence length="232" mass="25782">MLKVKNLKVKYGVIEAVRGINFEVRAGEIVTIIGANGAGKTSTLNAIFNLVKKEGSVEFVEADISRLATHQIVKRGLALVPEGRKIFINLTVEENLKIGAYLNDENFERLRDRIYDIFPRLKEKRNNYGGSLSGGEQQMLAIARALMSEPKMLILDEPSLGLAPIIVKDVFEILLKLNKEEDVTILLVEQNAGAALRIANRGYVMENGLLVMEDQAKNLLESDEIKKKYLGG</sequence>
<dbReference type="InterPro" id="IPR003439">
    <property type="entry name" value="ABC_transporter-like_ATP-bd"/>
</dbReference>
<dbReference type="RefSeq" id="WP_096258084.1">
    <property type="nucleotide sequence ID" value="NZ_BDME01000001.1"/>
</dbReference>
<dbReference type="AlphaFoldDB" id="A0A292Y819"/>
<keyword evidence="2" id="KW-0813">Transport</keyword>
<evidence type="ECO:0000256" key="1">
    <source>
        <dbReference type="ARBA" id="ARBA00005417"/>
    </source>
</evidence>
<dbReference type="CDD" id="cd03224">
    <property type="entry name" value="ABC_TM1139_LivF_branched"/>
    <property type="match status" value="1"/>
</dbReference>